<feature type="region of interest" description="Disordered" evidence="2">
    <location>
        <begin position="57"/>
        <end position="79"/>
    </location>
</feature>
<name>A0ABR1ZXF0_9ROSI</name>
<evidence type="ECO:0000256" key="2">
    <source>
        <dbReference type="SAM" id="MobiDB-lite"/>
    </source>
</evidence>
<protein>
    <submittedName>
        <fullName evidence="3">Uncharacterized protein</fullName>
    </submittedName>
</protein>
<gene>
    <name evidence="3" type="ORF">V6N12_037474</name>
</gene>
<reference evidence="3 4" key="1">
    <citation type="journal article" date="2024" name="G3 (Bethesda)">
        <title>Genome assembly of Hibiscus sabdariffa L. provides insights into metabolisms of medicinal natural products.</title>
        <authorList>
            <person name="Kim T."/>
        </authorList>
    </citation>
    <scope>NUCLEOTIDE SEQUENCE [LARGE SCALE GENOMIC DNA]</scope>
    <source>
        <strain evidence="3">TK-2024</strain>
        <tissue evidence="3">Old leaves</tissue>
    </source>
</reference>
<dbReference type="Proteomes" id="UP001472677">
    <property type="component" value="Unassembled WGS sequence"/>
</dbReference>
<evidence type="ECO:0000256" key="1">
    <source>
        <dbReference type="SAM" id="Coils"/>
    </source>
</evidence>
<comment type="caution">
    <text evidence="3">The sequence shown here is derived from an EMBL/GenBank/DDBJ whole genome shotgun (WGS) entry which is preliminary data.</text>
</comment>
<keyword evidence="1" id="KW-0175">Coiled coil</keyword>
<accession>A0ABR1ZXF0</accession>
<sequence length="289" mass="32226">MLEPSSLEMGLELIESYFLDHIEDRLELMVQDRAFHVRVSMAEIFIRGPRTCPGKCVERGTDSESSNSENGVVCENPKDDNEEVKWRGNQLWDVGLGYTFSGAVDRECVRVETSLGDLGSSHREVLDGPIRAIDPGCNEPSLGNKRSKVEVVTYEGTRQKLRPLDEVIQSLLSLEEHIEAVQQQQKKGRERLRKAEVTSSAIANISLSNLDFVQLRETILKEANSMVCLGKLIGVKTVGNEDNIFSGYCLDHRTQLVIIGRCVCCLEMCGVGIFNEVQGHFGFVEASMD</sequence>
<evidence type="ECO:0000313" key="4">
    <source>
        <dbReference type="Proteomes" id="UP001472677"/>
    </source>
</evidence>
<evidence type="ECO:0000313" key="3">
    <source>
        <dbReference type="EMBL" id="KAK8485078.1"/>
    </source>
</evidence>
<organism evidence="3 4">
    <name type="scientific">Hibiscus sabdariffa</name>
    <name type="common">roselle</name>
    <dbReference type="NCBI Taxonomy" id="183260"/>
    <lineage>
        <taxon>Eukaryota</taxon>
        <taxon>Viridiplantae</taxon>
        <taxon>Streptophyta</taxon>
        <taxon>Embryophyta</taxon>
        <taxon>Tracheophyta</taxon>
        <taxon>Spermatophyta</taxon>
        <taxon>Magnoliopsida</taxon>
        <taxon>eudicotyledons</taxon>
        <taxon>Gunneridae</taxon>
        <taxon>Pentapetalae</taxon>
        <taxon>rosids</taxon>
        <taxon>malvids</taxon>
        <taxon>Malvales</taxon>
        <taxon>Malvaceae</taxon>
        <taxon>Malvoideae</taxon>
        <taxon>Hibiscus</taxon>
    </lineage>
</organism>
<dbReference type="EMBL" id="JBBPBM010001325">
    <property type="protein sequence ID" value="KAK8485078.1"/>
    <property type="molecule type" value="Genomic_DNA"/>
</dbReference>
<feature type="coiled-coil region" evidence="1">
    <location>
        <begin position="164"/>
        <end position="198"/>
    </location>
</feature>
<proteinExistence type="predicted"/>
<keyword evidence="4" id="KW-1185">Reference proteome</keyword>